<evidence type="ECO:0000313" key="1">
    <source>
        <dbReference type="EMBL" id="MDV0443410.1"/>
    </source>
</evidence>
<reference evidence="1 2" key="1">
    <citation type="submission" date="2023-06" db="EMBL/GenBank/DDBJ databases">
        <title>Genome sequence of Methancorpusculaceae sp. Cs1.</title>
        <authorList>
            <person name="Protasov E."/>
            <person name="Platt K."/>
            <person name="Poehlein A."/>
            <person name="Daniel R."/>
            <person name="Brune A."/>
        </authorList>
    </citation>
    <scope>NUCLEOTIDE SEQUENCE [LARGE SCALE GENOMIC DNA]</scope>
    <source>
        <strain evidence="1 2">Cs1</strain>
    </source>
</reference>
<sequence length="60" mass="6754">MAFGSGKTFAGFCCKSAGVEAGFCSDEIKESIYPFIYPFIFGNYTFIDKKIFLCFNRVIL</sequence>
<accession>A0AAE4MEE8</accession>
<proteinExistence type="predicted"/>
<evidence type="ECO:0000313" key="2">
    <source>
        <dbReference type="Proteomes" id="UP001283212"/>
    </source>
</evidence>
<dbReference type="Proteomes" id="UP001283212">
    <property type="component" value="Unassembled WGS sequence"/>
</dbReference>
<dbReference type="EMBL" id="JAWDKB010000003">
    <property type="protein sequence ID" value="MDV0443410.1"/>
    <property type="molecule type" value="Genomic_DNA"/>
</dbReference>
<gene>
    <name evidence="1" type="ORF">McpCs1_07850</name>
</gene>
<dbReference type="AlphaFoldDB" id="A0AAE4MEE8"/>
<keyword evidence="2" id="KW-1185">Reference proteome</keyword>
<organism evidence="1 2">
    <name type="scientific">Methanorbis rubei</name>
    <dbReference type="NCBI Taxonomy" id="3028300"/>
    <lineage>
        <taxon>Archaea</taxon>
        <taxon>Methanobacteriati</taxon>
        <taxon>Methanobacteriota</taxon>
        <taxon>Stenosarchaea group</taxon>
        <taxon>Methanomicrobia</taxon>
        <taxon>Methanomicrobiales</taxon>
        <taxon>Methanocorpusculaceae</taxon>
        <taxon>Methanorbis</taxon>
    </lineage>
</organism>
<comment type="caution">
    <text evidence="1">The sequence shown here is derived from an EMBL/GenBank/DDBJ whole genome shotgun (WGS) entry which is preliminary data.</text>
</comment>
<protein>
    <submittedName>
        <fullName evidence="1">Uncharacterized protein</fullName>
    </submittedName>
</protein>
<name>A0AAE4MEE8_9EURY</name>